<organism evidence="2">
    <name type="scientific">Streptomyces haneummycinicus</name>
    <dbReference type="NCBI Taxonomy" id="3074435"/>
    <lineage>
        <taxon>Bacteria</taxon>
        <taxon>Bacillati</taxon>
        <taxon>Actinomycetota</taxon>
        <taxon>Actinomycetes</taxon>
        <taxon>Kitasatosporales</taxon>
        <taxon>Streptomycetaceae</taxon>
        <taxon>Streptomyces</taxon>
    </lineage>
</organism>
<evidence type="ECO:0000256" key="1">
    <source>
        <dbReference type="SAM" id="MobiDB-lite"/>
    </source>
</evidence>
<reference evidence="2" key="2">
    <citation type="submission" date="2024-07" db="EMBL/GenBank/DDBJ databases">
        <title>Streptomyces haneummycinica sp. nov., a new antibiotic-producing actinobacterium isolated from marine sediment.</title>
        <authorList>
            <person name="Uemura M."/>
            <person name="Hamada M."/>
            <person name="Hirano S."/>
            <person name="Kobayashi K."/>
            <person name="Ohshiro T."/>
            <person name="Kobayashi T."/>
            <person name="Terahara T."/>
        </authorList>
    </citation>
    <scope>NUCLEOTIDE SEQUENCE</scope>
    <source>
        <strain evidence="2">KM77-8</strain>
    </source>
</reference>
<evidence type="ECO:0000313" key="2">
    <source>
        <dbReference type="EMBL" id="BFO18750.1"/>
    </source>
</evidence>
<protein>
    <recommendedName>
        <fullName evidence="3">ABC transporter permease</fullName>
    </recommendedName>
</protein>
<evidence type="ECO:0008006" key="3">
    <source>
        <dbReference type="Google" id="ProtNLM"/>
    </source>
</evidence>
<name>A0AAT9HMS7_9ACTN</name>
<reference evidence="2" key="1">
    <citation type="submission" date="2024-06" db="EMBL/GenBank/DDBJ databases">
        <authorList>
            <consortium name="consrtm"/>
            <person name="Uemura M."/>
            <person name="Terahara T."/>
        </authorList>
    </citation>
    <scope>NUCLEOTIDE SEQUENCE</scope>
    <source>
        <strain evidence="2">KM77-8</strain>
    </source>
</reference>
<proteinExistence type="predicted"/>
<gene>
    <name evidence="2" type="ORF">SHKM778_51380</name>
</gene>
<sequence length="178" mass="18286">MLRLAARMVRFRKGGFAATFVALAAGAAVLMTCALLVESGRRYQGEPGRYAATAAVVADRELRVAGPTVFAETEYTTVTLPERGSVGAPLAEKLAEVPGVARVVGDRSITVTPAGAPELPAAGHGWASAALAPYRLVSGEPRARTGRSPSTPGSPTTWGSRPATARTSSPEARAGRTG</sequence>
<feature type="compositionally biased region" description="Polar residues" evidence="1">
    <location>
        <begin position="147"/>
        <end position="170"/>
    </location>
</feature>
<dbReference type="AlphaFoldDB" id="A0AAT9HMS7"/>
<feature type="region of interest" description="Disordered" evidence="1">
    <location>
        <begin position="138"/>
        <end position="178"/>
    </location>
</feature>
<dbReference type="EMBL" id="AP035768">
    <property type="protein sequence ID" value="BFO18750.1"/>
    <property type="molecule type" value="Genomic_DNA"/>
</dbReference>
<accession>A0AAT9HMS7</accession>